<dbReference type="EMBL" id="JAEIJD010000016">
    <property type="protein sequence ID" value="MBI6630895.1"/>
    <property type="molecule type" value="Genomic_DNA"/>
</dbReference>
<evidence type="ECO:0000313" key="1">
    <source>
        <dbReference type="EMBL" id="MBI6630895.1"/>
    </source>
</evidence>
<name>A0A934M1C2_9RHOB</name>
<proteinExistence type="predicted"/>
<gene>
    <name evidence="1" type="ORF">JAO82_13505</name>
</gene>
<reference evidence="1" key="1">
    <citation type="submission" date="2020-12" db="EMBL/GenBank/DDBJ databases">
        <title>Pontibaca salina gen. nov., sp. nov., isolated from marine sediment.</title>
        <authorList>
            <person name="Bo J."/>
            <person name="Wang S."/>
            <person name="Song X."/>
            <person name="Du Z."/>
        </authorList>
    </citation>
    <scope>NUCLEOTIDE SEQUENCE</scope>
    <source>
        <strain evidence="1">S1109L</strain>
    </source>
</reference>
<protein>
    <submittedName>
        <fullName evidence="1">Uncharacterized protein</fullName>
    </submittedName>
</protein>
<evidence type="ECO:0000313" key="2">
    <source>
        <dbReference type="Proteomes" id="UP000613255"/>
    </source>
</evidence>
<comment type="caution">
    <text evidence="1">The sequence shown here is derived from an EMBL/GenBank/DDBJ whole genome shotgun (WGS) entry which is preliminary data.</text>
</comment>
<keyword evidence="2" id="KW-1185">Reference proteome</keyword>
<dbReference type="Proteomes" id="UP000613255">
    <property type="component" value="Unassembled WGS sequence"/>
</dbReference>
<accession>A0A934M1C2</accession>
<dbReference type="Gene3D" id="1.10.357.10">
    <property type="entry name" value="Tetracycline Repressor, domain 2"/>
    <property type="match status" value="1"/>
</dbReference>
<sequence length="66" mass="7192">MHKEQVESILAQHLSELLPDDPDRVAALAAQFAFLLEGAMARAGLEGSSARMVMARTMVRDILKAL</sequence>
<dbReference type="AlphaFoldDB" id="A0A934M1C2"/>
<organism evidence="1 2">
    <name type="scientific">Pontibaca salina</name>
    <dbReference type="NCBI Taxonomy" id="2795731"/>
    <lineage>
        <taxon>Bacteria</taxon>
        <taxon>Pseudomonadati</taxon>
        <taxon>Pseudomonadota</taxon>
        <taxon>Alphaproteobacteria</taxon>
        <taxon>Rhodobacterales</taxon>
        <taxon>Roseobacteraceae</taxon>
        <taxon>Pontibaca</taxon>
    </lineage>
</organism>
<dbReference type="RefSeq" id="WP_198686922.1">
    <property type="nucleotide sequence ID" value="NZ_JAEIJD010000016.1"/>
</dbReference>